<dbReference type="SUPFAM" id="SSF51735">
    <property type="entry name" value="NAD(P)-binding Rossmann-fold domains"/>
    <property type="match status" value="1"/>
</dbReference>
<dbReference type="InterPro" id="IPR036291">
    <property type="entry name" value="NAD(P)-bd_dom_sf"/>
</dbReference>
<proteinExistence type="predicted"/>
<gene>
    <name evidence="1" type="ORF">K227x_05410</name>
</gene>
<keyword evidence="2" id="KW-1185">Reference proteome</keyword>
<dbReference type="AlphaFoldDB" id="A0A517N4W0"/>
<organism evidence="1 2">
    <name type="scientific">Rubripirellula lacrimiformis</name>
    <dbReference type="NCBI Taxonomy" id="1930273"/>
    <lineage>
        <taxon>Bacteria</taxon>
        <taxon>Pseudomonadati</taxon>
        <taxon>Planctomycetota</taxon>
        <taxon>Planctomycetia</taxon>
        <taxon>Pirellulales</taxon>
        <taxon>Pirellulaceae</taxon>
        <taxon>Rubripirellula</taxon>
    </lineage>
</organism>
<evidence type="ECO:0000313" key="2">
    <source>
        <dbReference type="Proteomes" id="UP000318538"/>
    </source>
</evidence>
<accession>A0A517N4W0</accession>
<evidence type="ECO:0000313" key="1">
    <source>
        <dbReference type="EMBL" id="QDT02170.1"/>
    </source>
</evidence>
<reference evidence="1 2" key="1">
    <citation type="submission" date="2019-02" db="EMBL/GenBank/DDBJ databases">
        <title>Deep-cultivation of Planctomycetes and their phenomic and genomic characterization uncovers novel biology.</title>
        <authorList>
            <person name="Wiegand S."/>
            <person name="Jogler M."/>
            <person name="Boedeker C."/>
            <person name="Pinto D."/>
            <person name="Vollmers J."/>
            <person name="Rivas-Marin E."/>
            <person name="Kohn T."/>
            <person name="Peeters S.H."/>
            <person name="Heuer A."/>
            <person name="Rast P."/>
            <person name="Oberbeckmann S."/>
            <person name="Bunk B."/>
            <person name="Jeske O."/>
            <person name="Meyerdierks A."/>
            <person name="Storesund J.E."/>
            <person name="Kallscheuer N."/>
            <person name="Luecker S."/>
            <person name="Lage O.M."/>
            <person name="Pohl T."/>
            <person name="Merkel B.J."/>
            <person name="Hornburger P."/>
            <person name="Mueller R.-W."/>
            <person name="Bruemmer F."/>
            <person name="Labrenz M."/>
            <person name="Spormann A.M."/>
            <person name="Op den Camp H."/>
            <person name="Overmann J."/>
            <person name="Amann R."/>
            <person name="Jetten M.S.M."/>
            <person name="Mascher T."/>
            <person name="Medema M.H."/>
            <person name="Devos D.P."/>
            <person name="Kaster A.-K."/>
            <person name="Ovreas L."/>
            <person name="Rohde M."/>
            <person name="Galperin M.Y."/>
            <person name="Jogler C."/>
        </authorList>
    </citation>
    <scope>NUCLEOTIDE SEQUENCE [LARGE SCALE GENOMIC DNA]</scope>
    <source>
        <strain evidence="1 2">K22_7</strain>
    </source>
</reference>
<dbReference type="EMBL" id="CP036525">
    <property type="protein sequence ID" value="QDT02170.1"/>
    <property type="molecule type" value="Genomic_DNA"/>
</dbReference>
<dbReference type="Proteomes" id="UP000318538">
    <property type="component" value="Chromosome"/>
</dbReference>
<protein>
    <submittedName>
        <fullName evidence="1">NAD dependent epimerase/dehydratase family protein</fullName>
    </submittedName>
</protein>
<sequence>MLSACSVAIPTFLAKATEMNLPDQIDSESQLDQLLARPSERLVRWMSAMDGDVMILGVAGKMGISLAQLAVNAIEQAGVKKTVYGVARFSSPGSRALLDSLGVKTIACDLIDRAAVASLPRTKNVVFMAGRKFGTSGSQALTWAMNTMVPANVIEHFSQSRIVAFSTGCVYPLVPINDAPDETVEPAPVGEYAQSCLGRERVFEFGSVSNGTPVCLFRLNYAVDLRYGVIYDIAENIWNDRPVNNGVEAFNMIWQGDANHQALMCLDQCSSPASKINVTGTETLRTEDVARQLGELLNKPVRFTTTASQVSYLSDSAKATSLFGPPSVTAEQLIRWQAHWVSVGGRSLGKPTHFEVVDGGY</sequence>
<name>A0A517N4W0_9BACT</name>
<dbReference type="Gene3D" id="3.40.50.720">
    <property type="entry name" value="NAD(P)-binding Rossmann-like Domain"/>
    <property type="match status" value="1"/>
</dbReference>
<dbReference type="KEGG" id="rlc:K227x_05410"/>